<sequence length="113" mass="12775">MKNVLGMSEPKRRTKVDAQHIIGLGSLPNQGLISTQEDSNESFGLSPDQSLVLKREESNKEKEKGKKELSLFLTESTTRNRFGSFQVNLVCFKWHLATGFANLFTITELLIKF</sequence>
<evidence type="ECO:0000313" key="1">
    <source>
        <dbReference type="EMBL" id="KAI9174808.1"/>
    </source>
</evidence>
<protein>
    <submittedName>
        <fullName evidence="1">Uncharacterized protein</fullName>
    </submittedName>
</protein>
<proteinExistence type="predicted"/>
<keyword evidence="2" id="KW-1185">Reference proteome</keyword>
<reference evidence="1" key="1">
    <citation type="journal article" date="2022" name="Plant J.">
        <title>Strategies of tolerance reflected in two North American maple genomes.</title>
        <authorList>
            <person name="McEvoy S.L."/>
            <person name="Sezen U.U."/>
            <person name="Trouern-Trend A."/>
            <person name="McMahon S.M."/>
            <person name="Schaberg P.G."/>
            <person name="Yang J."/>
            <person name="Wegrzyn J.L."/>
            <person name="Swenson N.G."/>
        </authorList>
    </citation>
    <scope>NUCLEOTIDE SEQUENCE</scope>
    <source>
        <strain evidence="1">91603</strain>
    </source>
</reference>
<reference evidence="1" key="2">
    <citation type="submission" date="2023-02" db="EMBL/GenBank/DDBJ databases">
        <authorList>
            <person name="Swenson N.G."/>
            <person name="Wegrzyn J.L."/>
            <person name="Mcevoy S.L."/>
        </authorList>
    </citation>
    <scope>NUCLEOTIDE SEQUENCE</scope>
    <source>
        <strain evidence="1">91603</strain>
        <tissue evidence="1">Leaf</tissue>
    </source>
</reference>
<accession>A0AAD5IRB8</accession>
<evidence type="ECO:0000313" key="2">
    <source>
        <dbReference type="Proteomes" id="UP001064489"/>
    </source>
</evidence>
<dbReference type="Proteomes" id="UP001064489">
    <property type="component" value="Chromosome 8"/>
</dbReference>
<dbReference type="AlphaFoldDB" id="A0AAD5IRB8"/>
<comment type="caution">
    <text evidence="1">The sequence shown here is derived from an EMBL/GenBank/DDBJ whole genome shotgun (WGS) entry which is preliminary data.</text>
</comment>
<name>A0AAD5IRB8_ACENE</name>
<gene>
    <name evidence="1" type="ORF">LWI28_023003</name>
</gene>
<organism evidence="1 2">
    <name type="scientific">Acer negundo</name>
    <name type="common">Box elder</name>
    <dbReference type="NCBI Taxonomy" id="4023"/>
    <lineage>
        <taxon>Eukaryota</taxon>
        <taxon>Viridiplantae</taxon>
        <taxon>Streptophyta</taxon>
        <taxon>Embryophyta</taxon>
        <taxon>Tracheophyta</taxon>
        <taxon>Spermatophyta</taxon>
        <taxon>Magnoliopsida</taxon>
        <taxon>eudicotyledons</taxon>
        <taxon>Gunneridae</taxon>
        <taxon>Pentapetalae</taxon>
        <taxon>rosids</taxon>
        <taxon>malvids</taxon>
        <taxon>Sapindales</taxon>
        <taxon>Sapindaceae</taxon>
        <taxon>Hippocastanoideae</taxon>
        <taxon>Acereae</taxon>
        <taxon>Acer</taxon>
    </lineage>
</organism>
<dbReference type="EMBL" id="JAJSOW010000103">
    <property type="protein sequence ID" value="KAI9174808.1"/>
    <property type="molecule type" value="Genomic_DNA"/>
</dbReference>